<dbReference type="STRING" id="177199.A0A420YGD8"/>
<dbReference type="InterPro" id="IPR020095">
    <property type="entry name" value="PsdUridine_synth_TruA_C"/>
</dbReference>
<feature type="domain" description="Pseudouridine synthase I TruA alpha/beta" evidence="5">
    <location>
        <begin position="310"/>
        <end position="442"/>
    </location>
</feature>
<proteinExistence type="inferred from homology"/>
<dbReference type="Gene3D" id="3.30.70.660">
    <property type="entry name" value="Pseudouridine synthase I, catalytic domain, C-terminal subdomain"/>
    <property type="match status" value="1"/>
</dbReference>
<comment type="caution">
    <text evidence="6">The sequence shown here is derived from an EMBL/GenBank/DDBJ whole genome shotgun (WGS) entry which is preliminary data.</text>
</comment>
<dbReference type="CDD" id="cd02569">
    <property type="entry name" value="PseudoU_synth_ScPus3"/>
    <property type="match status" value="1"/>
</dbReference>
<organism evidence="6 7">
    <name type="scientific">Coniochaeta pulveracea</name>
    <dbReference type="NCBI Taxonomy" id="177199"/>
    <lineage>
        <taxon>Eukaryota</taxon>
        <taxon>Fungi</taxon>
        <taxon>Dikarya</taxon>
        <taxon>Ascomycota</taxon>
        <taxon>Pezizomycotina</taxon>
        <taxon>Sordariomycetes</taxon>
        <taxon>Sordariomycetidae</taxon>
        <taxon>Coniochaetales</taxon>
        <taxon>Coniochaetaceae</taxon>
        <taxon>Coniochaeta</taxon>
    </lineage>
</organism>
<evidence type="ECO:0000313" key="6">
    <source>
        <dbReference type="EMBL" id="RKU46921.1"/>
    </source>
</evidence>
<keyword evidence="7" id="KW-1185">Reference proteome</keyword>
<dbReference type="Gene3D" id="3.30.70.580">
    <property type="entry name" value="Pseudouridine synthase I, catalytic domain, N-terminal subdomain"/>
    <property type="match status" value="1"/>
</dbReference>
<evidence type="ECO:0000256" key="3">
    <source>
        <dbReference type="ARBA" id="ARBA00023235"/>
    </source>
</evidence>
<evidence type="ECO:0000259" key="5">
    <source>
        <dbReference type="Pfam" id="PF01416"/>
    </source>
</evidence>
<comment type="similarity">
    <text evidence="1">Belongs to the tRNA pseudouridine synthase TruA family.</text>
</comment>
<dbReference type="GO" id="GO:0005737">
    <property type="term" value="C:cytoplasm"/>
    <property type="evidence" value="ECO:0007669"/>
    <property type="project" value="TreeGrafter"/>
</dbReference>
<dbReference type="GO" id="GO:0003723">
    <property type="term" value="F:RNA binding"/>
    <property type="evidence" value="ECO:0007669"/>
    <property type="project" value="InterPro"/>
</dbReference>
<reference evidence="6 7" key="1">
    <citation type="submission" date="2018-08" db="EMBL/GenBank/DDBJ databases">
        <title>Draft genome of the lignicolous fungus Coniochaeta pulveracea.</title>
        <authorList>
            <person name="Borstlap C.J."/>
            <person name="De Witt R.N."/>
            <person name="Botha A."/>
            <person name="Volschenk H."/>
        </authorList>
    </citation>
    <scope>NUCLEOTIDE SEQUENCE [LARGE SCALE GENOMIC DNA]</scope>
    <source>
        <strain evidence="6 7">CAB683</strain>
    </source>
</reference>
<dbReference type="GO" id="GO:0031119">
    <property type="term" value="P:tRNA pseudouridine synthesis"/>
    <property type="evidence" value="ECO:0007669"/>
    <property type="project" value="TreeGrafter"/>
</dbReference>
<evidence type="ECO:0000256" key="2">
    <source>
        <dbReference type="ARBA" id="ARBA00022694"/>
    </source>
</evidence>
<accession>A0A420YGD8</accession>
<dbReference type="Proteomes" id="UP000275385">
    <property type="component" value="Unassembled WGS sequence"/>
</dbReference>
<dbReference type="PANTHER" id="PTHR11142:SF5">
    <property type="entry name" value="TRNA PSEUDOURIDINE(38_39) SYNTHASE"/>
    <property type="match status" value="1"/>
</dbReference>
<keyword evidence="3" id="KW-0413">Isomerase</keyword>
<dbReference type="InterPro" id="IPR020097">
    <property type="entry name" value="PsdUridine_synth_TruA_a/b_dom"/>
</dbReference>
<dbReference type="SUPFAM" id="SSF55120">
    <property type="entry name" value="Pseudouridine synthase"/>
    <property type="match status" value="1"/>
</dbReference>
<dbReference type="PANTHER" id="PTHR11142">
    <property type="entry name" value="PSEUDOURIDYLATE SYNTHASE"/>
    <property type="match status" value="1"/>
</dbReference>
<sequence>MFPSSWAHARLARKCAPNRMPPFSTLRRPLPTYEVTRAILSQIYHRGHISPRAFSASHQEMADTNYSGPAQTLPTKTLLEATAAAASDKKEKKKKKKKAEPAAHSTRLIALKFAYLGKNYNGYEYQTNGLLTTIEEELWKALTKSCLIRPENPDELNFTPFEYSKCGRTDRGVSAFGQVITIRVRSNRPLPKKDPEPSEEDAEKMNIDGKEVQGEQKEAKREVKKPEWDPIRDEIQYCKVLNRLLPPDIRMLAWCGDLPEGFVARFSCRERQYRYFFTQPAYSPPPEGIVQTKPGAVKEGWLDIEAMRKAAKLYEGLHDFRNFCKVDMKKQVSMFHRRIFEADIVEVEDVESALPYLSTDKFKPQHVMVQGSLPKVYYFHVRGSAFLWHQIRHMVSVLFLVGQGYERPEVITELLDVKKYPGRPNYIIADDSPLVLWDCIFPELESHGTLPEYDEHNFDLNMKDAVNWIYAGEDDPTDMYGNQGLMTDLWEHWRAKKMDELLANRLLDMVSKRAGLNRTLAPSGPHGKKREHLPKVFLGGHQGTNVGRYVPMDKKQVLPTPEEVNNTYAQKVGFASSEEMAQTTNWRTVIKANKKEKEAAAAAAAAAAATVGKSDV</sequence>
<dbReference type="EMBL" id="QVQW01000011">
    <property type="protein sequence ID" value="RKU46921.1"/>
    <property type="molecule type" value="Genomic_DNA"/>
</dbReference>
<dbReference type="GO" id="GO:0009982">
    <property type="term" value="F:pseudouridine synthase activity"/>
    <property type="evidence" value="ECO:0007669"/>
    <property type="project" value="InterPro"/>
</dbReference>
<dbReference type="GO" id="GO:1990481">
    <property type="term" value="P:mRNA pseudouridine synthesis"/>
    <property type="evidence" value="ECO:0007669"/>
    <property type="project" value="TreeGrafter"/>
</dbReference>
<dbReference type="HAMAP" id="MF_00171">
    <property type="entry name" value="TruA"/>
    <property type="match status" value="1"/>
</dbReference>
<dbReference type="GO" id="GO:0005634">
    <property type="term" value="C:nucleus"/>
    <property type="evidence" value="ECO:0007669"/>
    <property type="project" value="TreeGrafter"/>
</dbReference>
<name>A0A420YGD8_9PEZI</name>
<gene>
    <name evidence="6" type="ORF">DL546_003603</name>
</gene>
<dbReference type="AlphaFoldDB" id="A0A420YGD8"/>
<dbReference type="InterPro" id="IPR041707">
    <property type="entry name" value="Pus3-like"/>
</dbReference>
<dbReference type="Pfam" id="PF01416">
    <property type="entry name" value="PseudoU_synth_1"/>
    <property type="match status" value="1"/>
</dbReference>
<evidence type="ECO:0000256" key="1">
    <source>
        <dbReference type="ARBA" id="ARBA00009375"/>
    </source>
</evidence>
<feature type="region of interest" description="Disordered" evidence="4">
    <location>
        <begin position="186"/>
        <end position="225"/>
    </location>
</feature>
<dbReference type="InterPro" id="IPR020103">
    <property type="entry name" value="PsdUridine_synth_cat_dom_sf"/>
</dbReference>
<dbReference type="InterPro" id="IPR020094">
    <property type="entry name" value="TruA/RsuA/RluB/E/F_N"/>
</dbReference>
<dbReference type="InterPro" id="IPR001406">
    <property type="entry name" value="PsdUridine_synth_TruA"/>
</dbReference>
<feature type="compositionally biased region" description="Basic and acidic residues" evidence="4">
    <location>
        <begin position="203"/>
        <end position="225"/>
    </location>
</feature>
<dbReference type="OrthoDB" id="25767at2759"/>
<protein>
    <recommendedName>
        <fullName evidence="5">Pseudouridine synthase I TruA alpha/beta domain-containing protein</fullName>
    </recommendedName>
</protein>
<evidence type="ECO:0000313" key="7">
    <source>
        <dbReference type="Proteomes" id="UP000275385"/>
    </source>
</evidence>
<keyword evidence="2" id="KW-0819">tRNA processing</keyword>
<evidence type="ECO:0000256" key="4">
    <source>
        <dbReference type="SAM" id="MobiDB-lite"/>
    </source>
</evidence>